<reference evidence="2 3" key="1">
    <citation type="submission" date="2022-10" db="EMBL/GenBank/DDBJ databases">
        <title>Draft genome assembly of moderately radiation resistant bacterium Metabacillus halosaccharovorans.</title>
        <authorList>
            <person name="Pal S."/>
            <person name="Gopinathan A."/>
        </authorList>
    </citation>
    <scope>NUCLEOTIDE SEQUENCE [LARGE SCALE GENOMIC DNA]</scope>
    <source>
        <strain evidence="2 3">VITHBRA001</strain>
    </source>
</reference>
<keyword evidence="3" id="KW-1185">Reference proteome</keyword>
<dbReference type="RefSeq" id="WP_264142753.1">
    <property type="nucleotide sequence ID" value="NZ_JAOYEY010000036.1"/>
</dbReference>
<organism evidence="2 3">
    <name type="scientific">Metabacillus halosaccharovorans</name>
    <dbReference type="NCBI Taxonomy" id="930124"/>
    <lineage>
        <taxon>Bacteria</taxon>
        <taxon>Bacillati</taxon>
        <taxon>Bacillota</taxon>
        <taxon>Bacilli</taxon>
        <taxon>Bacillales</taxon>
        <taxon>Bacillaceae</taxon>
        <taxon>Metabacillus</taxon>
    </lineage>
</organism>
<name>A0ABT3DGC4_9BACI</name>
<dbReference type="Proteomes" id="UP001526147">
    <property type="component" value="Unassembled WGS sequence"/>
</dbReference>
<accession>A0ABT3DGC4</accession>
<keyword evidence="1" id="KW-0472">Membrane</keyword>
<evidence type="ECO:0000313" key="2">
    <source>
        <dbReference type="EMBL" id="MCV9886098.1"/>
    </source>
</evidence>
<keyword evidence="1" id="KW-1133">Transmembrane helix</keyword>
<keyword evidence="1" id="KW-0812">Transmembrane</keyword>
<proteinExistence type="predicted"/>
<gene>
    <name evidence="2" type="ORF">OIH86_10555</name>
</gene>
<feature type="transmembrane region" description="Helical" evidence="1">
    <location>
        <begin position="6"/>
        <end position="24"/>
    </location>
</feature>
<dbReference type="EMBL" id="JAOYEY010000036">
    <property type="protein sequence ID" value="MCV9886098.1"/>
    <property type="molecule type" value="Genomic_DNA"/>
</dbReference>
<evidence type="ECO:0000256" key="1">
    <source>
        <dbReference type="SAM" id="Phobius"/>
    </source>
</evidence>
<protein>
    <submittedName>
        <fullName evidence="2">YtxH domain-containing protein</fullName>
    </submittedName>
</protein>
<sequence length="108" mass="12113">MTNGNKLVRGMLVGAIVGAVVSLLDKKTRDDVITTSKNMSSKIKGYVEDPTVLTNEVRETIDSVKDTVQEVSEDITFINEKVKELKETTPQVMSLIQETKERFIPKRD</sequence>
<evidence type="ECO:0000313" key="3">
    <source>
        <dbReference type="Proteomes" id="UP001526147"/>
    </source>
</evidence>
<comment type="caution">
    <text evidence="2">The sequence shown here is derived from an EMBL/GenBank/DDBJ whole genome shotgun (WGS) entry which is preliminary data.</text>
</comment>